<dbReference type="GO" id="GO:0016887">
    <property type="term" value="F:ATP hydrolysis activity"/>
    <property type="evidence" value="ECO:0007669"/>
    <property type="project" value="InterPro"/>
</dbReference>
<gene>
    <name evidence="7" type="ORF">TD95_001681</name>
</gene>
<reference evidence="7 8" key="1">
    <citation type="submission" date="2015-03" db="EMBL/GenBank/DDBJ databases">
        <authorList>
            <person name="Radwan O."/>
            <person name="Al-Naeli F.A."/>
            <person name="Rendon G.A."/>
            <person name="Fields C."/>
        </authorList>
    </citation>
    <scope>NUCLEOTIDE SEQUENCE [LARGE SCALE GENOMIC DNA]</scope>
    <source>
        <strain evidence="7">CR-DP1</strain>
    </source>
</reference>
<sequence>MNSLAPCRLRAVSASVSKTATTAAAVRPASIGVRRDFHLTRACPSSTPTNADSAPAGSAATTPDATDPAPENTDPSAPPPHNTEAAANNNNDNNDNNNSSKNNSVVSERFTLNARRLRNHQQSSQARLRRAKTTVVLEAQPSCDLPEEFMLQNVHLHEPFAQPEWPVFEEPNWRSLQASWLQQFYGPHVLDSGGSGREGAAETVAEAEGAAENAVPAKNAAAEPAAAQDTDPKSLEPLTTPETEAEPPSEPSKPPATKPNKLLFDRYRLHFLLAEWKQGELKKALNRDLGAIERRTAVASLSAAYALYAWHIENGVSPPASLLETIDAVRKAAPSYWALDKPVRVKEDKPEDYFRGEDSLANEAIEAMSMPYMQSPTVFIPEMILQKPPFFPDDVGKSSPVSEILEVEKSIYVELNAKPPAGKKAFDIRRPITVIETSKYGGKRFSKSLVKHIATSVGADLVRIDACGFSKILGKYLGEDWALSRGPFSLLGFRTAFVNDTLALPQDLLDYLGVQDMAEDAPDFEGMVFGGHSREVSADAFKDELAKIKEEPMGYLLSSTDRWGNLKIQAALERIIRAATIKAKGAESDKLIIQVDDFVELSQTLEGALIIGRLRHMIDSLWLKGTKVILVGTSSAKTRVPVYLRAVREIASSESLIPFKAEPRLALDHFEWAGSEKVDFLDQNCQNLRHVINTIATEPVDPEFVEQQLPFSALAAYRDGLERLREQRWWSREAIKEPLKKLFDELRDNLGRDCDPSICSGIVPFTELYPLAQRIVALSESPYVLSAAAFKQIHDQLESDKSPLSEAGKKEAHAKALKNRPGSKLAPPTTNKQHLQVPKLGADADSDKNSHENFPKNRPTPISRGGRDRQEEAADQGRDFAHLKLNEYEKKLITGLIDASQIKTTFSDVHLPAETIQALKLLTMLSLQRPDAFGYGVLARDRIPGCLLYGPPGTGKTLLAKAVAKESGASMLEISSASINEMWVGQGEKNVAAVFSLAKKLAPLVIFIDEADALLAMRGRSTGTAPHREIINEFLREWDGMNNANAFIMVATNRPFDLDEAVLRRLPRKLLIDLPVQADRAAILEIILKDEQLAADISIPDLAQRTPLYSGSDLKNLCVAAAMAAVREETEVAEKHTGDTPYVYPARRTLRKEHFDHALKEIGASISNDMETMKGIRKFDEVHGKPGERKQRAAMGFGKAAAKKMDAEDVRVRNTTETKKAEKAETKKAEKAETKKAEKIETKVETAETNA</sequence>
<feature type="compositionally biased region" description="Basic and acidic residues" evidence="5">
    <location>
        <begin position="845"/>
        <end position="855"/>
    </location>
</feature>
<dbReference type="Pfam" id="PF00004">
    <property type="entry name" value="AAA"/>
    <property type="match status" value="1"/>
</dbReference>
<keyword evidence="3" id="KW-1000">Mitochondrion outer membrane</keyword>
<dbReference type="PANTHER" id="PTHR45644">
    <property type="entry name" value="AAA ATPASE, PUTATIVE (AFU_ORTHOLOGUE AFUA_2G12920)-RELATED-RELATED"/>
    <property type="match status" value="1"/>
</dbReference>
<evidence type="ECO:0000256" key="2">
    <source>
        <dbReference type="ARBA" id="ARBA00022741"/>
    </source>
</evidence>
<evidence type="ECO:0000256" key="4">
    <source>
        <dbReference type="ARBA" id="ARBA00022840"/>
    </source>
</evidence>
<dbReference type="InterPro" id="IPR051701">
    <property type="entry name" value="Mito_OM_Translocase_MSP1"/>
</dbReference>
<evidence type="ECO:0000256" key="1">
    <source>
        <dbReference type="ARBA" id="ARBA00004572"/>
    </source>
</evidence>
<dbReference type="Proteomes" id="UP000033483">
    <property type="component" value="Unassembled WGS sequence"/>
</dbReference>
<comment type="caution">
    <text evidence="7">The sequence shown here is derived from an EMBL/GenBank/DDBJ whole genome shotgun (WGS) entry which is preliminary data.</text>
</comment>
<dbReference type="Pfam" id="PF17862">
    <property type="entry name" value="AAA_lid_3"/>
    <property type="match status" value="1"/>
</dbReference>
<proteinExistence type="predicted"/>
<dbReference type="InterPro" id="IPR003593">
    <property type="entry name" value="AAA+_ATPase"/>
</dbReference>
<dbReference type="EMBL" id="LAEV01000782">
    <property type="protein sequence ID" value="KKA29562.1"/>
    <property type="molecule type" value="Genomic_DNA"/>
</dbReference>
<name>A0A0F4ZG99_9PEZI</name>
<evidence type="ECO:0000256" key="5">
    <source>
        <dbReference type="SAM" id="MobiDB-lite"/>
    </source>
</evidence>
<keyword evidence="3" id="KW-0496">Mitochondrion</keyword>
<feature type="compositionally biased region" description="Basic and acidic residues" evidence="5">
    <location>
        <begin position="800"/>
        <end position="814"/>
    </location>
</feature>
<feature type="compositionally biased region" description="Low complexity" evidence="5">
    <location>
        <begin position="49"/>
        <end position="75"/>
    </location>
</feature>
<keyword evidence="2" id="KW-0547">Nucleotide-binding</keyword>
<feature type="region of interest" description="Disordered" evidence="5">
    <location>
        <begin position="1199"/>
        <end position="1251"/>
    </location>
</feature>
<dbReference type="Gene3D" id="3.40.50.300">
    <property type="entry name" value="P-loop containing nucleotide triphosphate hydrolases"/>
    <property type="match status" value="1"/>
</dbReference>
<dbReference type="InterPro" id="IPR003959">
    <property type="entry name" value="ATPase_AAA_core"/>
</dbReference>
<dbReference type="PANTHER" id="PTHR45644:SF56">
    <property type="entry name" value="AAA ATPASE, PUTATIVE (AFU_ORTHOLOGUE AFUA_2G12920)-RELATED"/>
    <property type="match status" value="1"/>
</dbReference>
<feature type="compositionally biased region" description="Low complexity" evidence="5">
    <location>
        <begin position="201"/>
        <end position="227"/>
    </location>
</feature>
<keyword evidence="8" id="KW-1185">Reference proteome</keyword>
<keyword evidence="3" id="KW-0472">Membrane</keyword>
<comment type="subcellular location">
    <subcellularLocation>
        <location evidence="1">Mitochondrion outer membrane</location>
        <topology evidence="1">Single-pass membrane protein</topology>
    </subcellularLocation>
</comment>
<evidence type="ECO:0000259" key="6">
    <source>
        <dbReference type="SMART" id="SM00382"/>
    </source>
</evidence>
<organism evidence="7 8">
    <name type="scientific">Thielaviopsis punctulata</name>
    <dbReference type="NCBI Taxonomy" id="72032"/>
    <lineage>
        <taxon>Eukaryota</taxon>
        <taxon>Fungi</taxon>
        <taxon>Dikarya</taxon>
        <taxon>Ascomycota</taxon>
        <taxon>Pezizomycotina</taxon>
        <taxon>Sordariomycetes</taxon>
        <taxon>Hypocreomycetidae</taxon>
        <taxon>Microascales</taxon>
        <taxon>Ceratocystidaceae</taxon>
        <taxon>Thielaviopsis</taxon>
    </lineage>
</organism>
<evidence type="ECO:0000313" key="7">
    <source>
        <dbReference type="EMBL" id="KKA29562.1"/>
    </source>
</evidence>
<evidence type="ECO:0000313" key="8">
    <source>
        <dbReference type="Proteomes" id="UP000033483"/>
    </source>
</evidence>
<dbReference type="Gene3D" id="1.10.8.60">
    <property type="match status" value="1"/>
</dbReference>
<feature type="region of interest" description="Disordered" evidence="5">
    <location>
        <begin position="800"/>
        <end position="878"/>
    </location>
</feature>
<protein>
    <recommendedName>
        <fullName evidence="6">AAA+ ATPase domain-containing protein</fullName>
    </recommendedName>
</protein>
<dbReference type="GO" id="GO:0005741">
    <property type="term" value="C:mitochondrial outer membrane"/>
    <property type="evidence" value="ECO:0007669"/>
    <property type="project" value="UniProtKB-SubCell"/>
</dbReference>
<dbReference type="GO" id="GO:0005524">
    <property type="term" value="F:ATP binding"/>
    <property type="evidence" value="ECO:0007669"/>
    <property type="project" value="UniProtKB-KW"/>
</dbReference>
<dbReference type="InterPro" id="IPR027417">
    <property type="entry name" value="P-loop_NTPase"/>
</dbReference>
<accession>A0A0F4ZG99</accession>
<evidence type="ECO:0000256" key="3">
    <source>
        <dbReference type="ARBA" id="ARBA00022787"/>
    </source>
</evidence>
<dbReference type="SUPFAM" id="SSF52540">
    <property type="entry name" value="P-loop containing nucleoside triphosphate hydrolases"/>
    <property type="match status" value="1"/>
</dbReference>
<feature type="compositionally biased region" description="Pro residues" evidence="5">
    <location>
        <begin position="248"/>
        <end position="257"/>
    </location>
</feature>
<dbReference type="AlphaFoldDB" id="A0A0F4ZG99"/>
<feature type="compositionally biased region" description="Low complexity" evidence="5">
    <location>
        <begin position="88"/>
        <end position="103"/>
    </location>
</feature>
<keyword evidence="4" id="KW-0067">ATP-binding</keyword>
<feature type="domain" description="AAA+ ATPase" evidence="6">
    <location>
        <begin position="942"/>
        <end position="1076"/>
    </location>
</feature>
<dbReference type="OrthoDB" id="39734at2759"/>
<dbReference type="InterPro" id="IPR041569">
    <property type="entry name" value="AAA_lid_3"/>
</dbReference>
<feature type="region of interest" description="Disordered" evidence="5">
    <location>
        <begin position="192"/>
        <end position="260"/>
    </location>
</feature>
<feature type="compositionally biased region" description="Basic and acidic residues" evidence="5">
    <location>
        <begin position="865"/>
        <end position="878"/>
    </location>
</feature>
<dbReference type="SMART" id="SM00382">
    <property type="entry name" value="AAA"/>
    <property type="match status" value="1"/>
</dbReference>
<feature type="compositionally biased region" description="Basic and acidic residues" evidence="5">
    <location>
        <begin position="1203"/>
        <end position="1251"/>
    </location>
</feature>
<feature type="region of interest" description="Disordered" evidence="5">
    <location>
        <begin position="41"/>
        <end position="103"/>
    </location>
</feature>